<accession>A0A6P0ULI4</accession>
<feature type="chain" id="PRO_5027106470" description="Periplasmic heavy metal sensor" evidence="2">
    <location>
        <begin position="23"/>
        <end position="133"/>
    </location>
</feature>
<evidence type="ECO:0008006" key="5">
    <source>
        <dbReference type="Google" id="ProtNLM"/>
    </source>
</evidence>
<evidence type="ECO:0000313" key="3">
    <source>
        <dbReference type="EMBL" id="NER13847.1"/>
    </source>
</evidence>
<feature type="region of interest" description="Disordered" evidence="1">
    <location>
        <begin position="114"/>
        <end position="133"/>
    </location>
</feature>
<sequence length="133" mass="15905">MKTLRLVLFFLLFCGLSSSVQAQQGQGKKWNQKDIENFIDDQVEKYGKELELDDLQKALLKSNFLKYNKKTQEILDKRETQGVTGEMMRALREEQRTELATFLSEEQLTKLEELQEKERKSRRTRSRRGRRRF</sequence>
<proteinExistence type="predicted"/>
<comment type="caution">
    <text evidence="3">The sequence shown here is derived from an EMBL/GenBank/DDBJ whole genome shotgun (WGS) entry which is preliminary data.</text>
</comment>
<evidence type="ECO:0000256" key="2">
    <source>
        <dbReference type="SAM" id="SignalP"/>
    </source>
</evidence>
<gene>
    <name evidence="3" type="ORF">GWK08_10380</name>
</gene>
<keyword evidence="4" id="KW-1185">Reference proteome</keyword>
<organism evidence="3 4">
    <name type="scientific">Leptobacterium flavescens</name>
    <dbReference type="NCBI Taxonomy" id="472055"/>
    <lineage>
        <taxon>Bacteria</taxon>
        <taxon>Pseudomonadati</taxon>
        <taxon>Bacteroidota</taxon>
        <taxon>Flavobacteriia</taxon>
        <taxon>Flavobacteriales</taxon>
        <taxon>Flavobacteriaceae</taxon>
        <taxon>Leptobacterium</taxon>
    </lineage>
</organism>
<name>A0A6P0ULI4_9FLAO</name>
<protein>
    <recommendedName>
        <fullName evidence="5">Periplasmic heavy metal sensor</fullName>
    </recommendedName>
</protein>
<feature type="signal peptide" evidence="2">
    <location>
        <begin position="1"/>
        <end position="22"/>
    </location>
</feature>
<dbReference type="EMBL" id="JAABOO010000002">
    <property type="protein sequence ID" value="NER13847.1"/>
    <property type="molecule type" value="Genomic_DNA"/>
</dbReference>
<keyword evidence="2" id="KW-0732">Signal</keyword>
<evidence type="ECO:0000313" key="4">
    <source>
        <dbReference type="Proteomes" id="UP000468581"/>
    </source>
</evidence>
<dbReference type="RefSeq" id="WP_163607038.1">
    <property type="nucleotide sequence ID" value="NZ_JAABOO010000002.1"/>
</dbReference>
<feature type="compositionally biased region" description="Basic residues" evidence="1">
    <location>
        <begin position="120"/>
        <end position="133"/>
    </location>
</feature>
<reference evidence="3 4" key="1">
    <citation type="submission" date="2020-01" db="EMBL/GenBank/DDBJ databases">
        <title>Leptobacterium flavescens.</title>
        <authorList>
            <person name="Wang G."/>
        </authorList>
    </citation>
    <scope>NUCLEOTIDE SEQUENCE [LARGE SCALE GENOMIC DNA]</scope>
    <source>
        <strain evidence="3 4">KCTC 22160</strain>
    </source>
</reference>
<dbReference type="Proteomes" id="UP000468581">
    <property type="component" value="Unassembled WGS sequence"/>
</dbReference>
<dbReference type="AlphaFoldDB" id="A0A6P0ULI4"/>
<evidence type="ECO:0000256" key="1">
    <source>
        <dbReference type="SAM" id="MobiDB-lite"/>
    </source>
</evidence>